<organism evidence="1 2">
    <name type="scientific">Pleurodeles waltl</name>
    <name type="common">Iberian ribbed newt</name>
    <dbReference type="NCBI Taxonomy" id="8319"/>
    <lineage>
        <taxon>Eukaryota</taxon>
        <taxon>Metazoa</taxon>
        <taxon>Chordata</taxon>
        <taxon>Craniata</taxon>
        <taxon>Vertebrata</taxon>
        <taxon>Euteleostomi</taxon>
        <taxon>Amphibia</taxon>
        <taxon>Batrachia</taxon>
        <taxon>Caudata</taxon>
        <taxon>Salamandroidea</taxon>
        <taxon>Salamandridae</taxon>
        <taxon>Pleurodelinae</taxon>
        <taxon>Pleurodeles</taxon>
    </lineage>
</organism>
<dbReference type="Proteomes" id="UP001066276">
    <property type="component" value="Chromosome 6"/>
</dbReference>
<evidence type="ECO:0000313" key="1">
    <source>
        <dbReference type="EMBL" id="KAJ1143726.1"/>
    </source>
</evidence>
<dbReference type="EMBL" id="JANPWB010000010">
    <property type="protein sequence ID" value="KAJ1143726.1"/>
    <property type="molecule type" value="Genomic_DNA"/>
</dbReference>
<proteinExistence type="predicted"/>
<accession>A0AAV7QWW2</accession>
<keyword evidence="2" id="KW-1185">Reference proteome</keyword>
<dbReference type="AlphaFoldDB" id="A0AAV7QWW2"/>
<gene>
    <name evidence="1" type="ORF">NDU88_010031</name>
</gene>
<comment type="caution">
    <text evidence="1">The sequence shown here is derived from an EMBL/GenBank/DDBJ whole genome shotgun (WGS) entry which is preliminary data.</text>
</comment>
<dbReference type="Gene3D" id="3.30.250.20">
    <property type="entry name" value="L1 transposable element, C-terminal domain"/>
    <property type="match status" value="1"/>
</dbReference>
<dbReference type="InterPro" id="IPR042566">
    <property type="entry name" value="L1_C"/>
</dbReference>
<reference evidence="1" key="1">
    <citation type="journal article" date="2022" name="bioRxiv">
        <title>Sequencing and chromosome-scale assembly of the giantPleurodeles waltlgenome.</title>
        <authorList>
            <person name="Brown T."/>
            <person name="Elewa A."/>
            <person name="Iarovenko S."/>
            <person name="Subramanian E."/>
            <person name="Araus A.J."/>
            <person name="Petzold A."/>
            <person name="Susuki M."/>
            <person name="Suzuki K.-i.T."/>
            <person name="Hayashi T."/>
            <person name="Toyoda A."/>
            <person name="Oliveira C."/>
            <person name="Osipova E."/>
            <person name="Leigh N.D."/>
            <person name="Simon A."/>
            <person name="Yun M.H."/>
        </authorList>
    </citation>
    <scope>NUCLEOTIDE SEQUENCE</scope>
    <source>
        <strain evidence="1">20211129_DDA</strain>
        <tissue evidence="1">Liver</tissue>
    </source>
</reference>
<sequence length="173" mass="19503">MNYKDRDYILQTARKTDRAVFENLKISIFPEYTNKAQSSRKGFLEVKAKLCAMNIRYMLLYPSRLKVISGGKTQFLEHPEEVWRWLEMWDKVFPGPSRRSGVGSTRIAGVDGSDWRRREDGLSQVSAQRCADSDSVSRIEIPQDGTMAIVDPEQVVELAGSLDVAAGLLSVDS</sequence>
<protein>
    <submittedName>
        <fullName evidence="1">Uncharacterized protein</fullName>
    </submittedName>
</protein>
<name>A0AAV7QWW2_PLEWA</name>
<evidence type="ECO:0000313" key="2">
    <source>
        <dbReference type="Proteomes" id="UP001066276"/>
    </source>
</evidence>